<evidence type="ECO:0000313" key="3">
    <source>
        <dbReference type="EMBL" id="MRX78683.1"/>
    </source>
</evidence>
<dbReference type="GO" id="GO:0019684">
    <property type="term" value="P:photosynthesis, light reaction"/>
    <property type="evidence" value="ECO:0007669"/>
    <property type="project" value="InterPro"/>
</dbReference>
<dbReference type="Gene3D" id="3.90.50.10">
    <property type="entry name" value="Photosynthetic Reaction Center, subunit H, domain 2"/>
    <property type="match status" value="1"/>
</dbReference>
<dbReference type="GO" id="GO:0030077">
    <property type="term" value="C:plasma membrane light-harvesting complex"/>
    <property type="evidence" value="ECO:0007669"/>
    <property type="project" value="InterPro"/>
</dbReference>
<evidence type="ECO:0000313" key="4">
    <source>
        <dbReference type="Proteomes" id="UP000487757"/>
    </source>
</evidence>
<feature type="compositionally biased region" description="Polar residues" evidence="1">
    <location>
        <begin position="198"/>
        <end position="209"/>
    </location>
</feature>
<dbReference type="AlphaFoldDB" id="A0A7K0G4F3"/>
<accession>A0A7K0G4F3</accession>
<comment type="caution">
    <text evidence="3">The sequence shown here is derived from an EMBL/GenBank/DDBJ whole genome shotgun (WGS) entry which is preliminary data.</text>
</comment>
<sequence>MNAGNIEYINLEELSNTDYKITDGEADITGWPVIDESGSPVGKVRDLLFDPQQNAIRYIIVDLNNTIAGIEEKAVLIPIGFANLGDEKKAVVLPVMHESQFIAMPQYIIGEVTRDTEVKIRSAIGSPAALVIEEEIADLEQGDFYRHHHFDRGNILSADREFRGIQDQPEAVSASREEEAETIHQLIDHSEAKRTTDQESPQNTAGSLEEFSVNTSDGTFGIAPQENGTYRILQGENKIGVIYAEAGEQGVRWRTMDQMGDRFVMMIGEAITAHNLSASDI</sequence>
<dbReference type="RefSeq" id="WP_154283084.1">
    <property type="nucleotide sequence ID" value="NZ_JBHUJQ010000001.1"/>
</dbReference>
<reference evidence="3 4" key="1">
    <citation type="submission" date="2019-11" db="EMBL/GenBank/DDBJ databases">
        <title>Pedobacter petrophilus genome.</title>
        <authorList>
            <person name="Feldbauer M.J."/>
            <person name="Newman J.D."/>
        </authorList>
    </citation>
    <scope>NUCLEOTIDE SEQUENCE [LARGE SCALE GENOMIC DNA]</scope>
    <source>
        <strain evidence="3 4">LMG 29686</strain>
    </source>
</reference>
<dbReference type="Pfam" id="PF05239">
    <property type="entry name" value="PRC"/>
    <property type="match status" value="1"/>
</dbReference>
<evidence type="ECO:0000259" key="2">
    <source>
        <dbReference type="Pfam" id="PF05239"/>
    </source>
</evidence>
<dbReference type="EMBL" id="WKKH01000066">
    <property type="protein sequence ID" value="MRX78683.1"/>
    <property type="molecule type" value="Genomic_DNA"/>
</dbReference>
<dbReference type="InterPro" id="IPR027275">
    <property type="entry name" value="PRC-brl_dom"/>
</dbReference>
<evidence type="ECO:0000256" key="1">
    <source>
        <dbReference type="SAM" id="MobiDB-lite"/>
    </source>
</evidence>
<dbReference type="InterPro" id="IPR014747">
    <property type="entry name" value="Bac_photo_RC_H_C"/>
</dbReference>
<feature type="region of interest" description="Disordered" evidence="1">
    <location>
        <begin position="186"/>
        <end position="209"/>
    </location>
</feature>
<dbReference type="OrthoDB" id="1422173at2"/>
<feature type="domain" description="PRC-barrel" evidence="2">
    <location>
        <begin position="27"/>
        <end position="96"/>
    </location>
</feature>
<gene>
    <name evidence="3" type="ORF">GJU39_21625</name>
</gene>
<protein>
    <recommendedName>
        <fullName evidence="2">PRC-barrel domain-containing protein</fullName>
    </recommendedName>
</protein>
<proteinExistence type="predicted"/>
<dbReference type="Proteomes" id="UP000487757">
    <property type="component" value="Unassembled WGS sequence"/>
</dbReference>
<feature type="compositionally biased region" description="Basic and acidic residues" evidence="1">
    <location>
        <begin position="186"/>
        <end position="197"/>
    </location>
</feature>
<organism evidence="3 4">
    <name type="scientific">Pedobacter petrophilus</name>
    <dbReference type="NCBI Taxonomy" id="1908241"/>
    <lineage>
        <taxon>Bacteria</taxon>
        <taxon>Pseudomonadati</taxon>
        <taxon>Bacteroidota</taxon>
        <taxon>Sphingobacteriia</taxon>
        <taxon>Sphingobacteriales</taxon>
        <taxon>Sphingobacteriaceae</taxon>
        <taxon>Pedobacter</taxon>
    </lineage>
</organism>
<name>A0A7K0G4F3_9SPHI</name>
<dbReference type="InterPro" id="IPR011033">
    <property type="entry name" value="PRC_barrel-like_sf"/>
</dbReference>
<keyword evidence="4" id="KW-1185">Reference proteome</keyword>
<dbReference type="SUPFAM" id="SSF50346">
    <property type="entry name" value="PRC-barrel domain"/>
    <property type="match status" value="1"/>
</dbReference>